<protein>
    <submittedName>
        <fullName evidence="1">Uncharacterized protein</fullName>
    </submittedName>
</protein>
<organism evidence="1 2">
    <name type="scientific">Methylorubrum populi</name>
    <dbReference type="NCBI Taxonomy" id="223967"/>
    <lineage>
        <taxon>Bacteria</taxon>
        <taxon>Pseudomonadati</taxon>
        <taxon>Pseudomonadota</taxon>
        <taxon>Alphaproteobacteria</taxon>
        <taxon>Hyphomicrobiales</taxon>
        <taxon>Methylobacteriaceae</taxon>
        <taxon>Methylorubrum</taxon>
    </lineage>
</organism>
<evidence type="ECO:0000313" key="2">
    <source>
        <dbReference type="Proteomes" id="UP000469949"/>
    </source>
</evidence>
<comment type="caution">
    <text evidence="1">The sequence shown here is derived from an EMBL/GenBank/DDBJ whole genome shotgun (WGS) entry which is preliminary data.</text>
</comment>
<reference evidence="1 2" key="1">
    <citation type="submission" date="2019-10" db="EMBL/GenBank/DDBJ databases">
        <title>Draft Genome Sequence of the Caffeine Degrading Methylotroph Methylorubrum populi PINKEL.</title>
        <authorList>
            <person name="Dawson S.C."/>
            <person name="Zhang X."/>
            <person name="Wright M.E."/>
            <person name="Sharma G."/>
            <person name="Langner J.T."/>
            <person name="Ditty J.L."/>
            <person name="Subuyuj G.A."/>
        </authorList>
    </citation>
    <scope>NUCLEOTIDE SEQUENCE [LARGE SCALE GENOMIC DNA]</scope>
    <source>
        <strain evidence="1 2">Pinkel</strain>
    </source>
</reference>
<dbReference type="AlphaFoldDB" id="A0A833J7W0"/>
<dbReference type="EMBL" id="WEKV01000008">
    <property type="protein sequence ID" value="KAB7786363.1"/>
    <property type="molecule type" value="Genomic_DNA"/>
</dbReference>
<accession>A0A833J7W0</accession>
<dbReference type="Proteomes" id="UP000469949">
    <property type="component" value="Unassembled WGS sequence"/>
</dbReference>
<gene>
    <name evidence="1" type="ORF">F8B43_1764</name>
</gene>
<proteinExistence type="predicted"/>
<dbReference type="RefSeq" id="WP_152276669.1">
    <property type="nucleotide sequence ID" value="NZ_WEKV01000008.1"/>
</dbReference>
<evidence type="ECO:0000313" key="1">
    <source>
        <dbReference type="EMBL" id="KAB7786363.1"/>
    </source>
</evidence>
<name>A0A833J7W0_9HYPH</name>
<sequence length="286" mass="31860">MARRVSRKLELFSVHAHNNNEEIDYKKIVSTFKALPRSLRITKIGNMVFGFPVVTEMEGIYFMQVLEGDPEATTLIFDRATGRASETELADSELISQATHLVIHPEKRLAAIEYVRRGAKAVQIGPAIASVLKSNTSDFRLLDLEFPPKIAKGFSEQIATFERIRVASLRITRPNASWTDHYTDLSDLMETSGGEKAEIDVRAGRGASLEKNKGIVQVIKEISEDEHPYIEEAAITGTRANESAETVVRSSTHILHTRVSVEANNSGEVYDNSIRSKLVSFISSWL</sequence>